<reference evidence="2" key="1">
    <citation type="submission" date="2020-04" db="EMBL/GenBank/DDBJ databases">
        <title>Hybrid Assembly of Korean Phytophthora infestans isolates.</title>
        <authorList>
            <person name="Prokchorchik M."/>
            <person name="Lee Y."/>
            <person name="Seo J."/>
            <person name="Cho J.-H."/>
            <person name="Park Y.-E."/>
            <person name="Jang D.-C."/>
            <person name="Im J.-S."/>
            <person name="Choi J.-G."/>
            <person name="Park H.-J."/>
            <person name="Lee G.-B."/>
            <person name="Lee Y.-G."/>
            <person name="Hong S.-Y."/>
            <person name="Cho K."/>
            <person name="Sohn K.H."/>
        </authorList>
    </citation>
    <scope>NUCLEOTIDE SEQUENCE</scope>
    <source>
        <strain evidence="2">KR_1_A1</strain>
    </source>
</reference>
<evidence type="ECO:0000256" key="1">
    <source>
        <dbReference type="SAM" id="MobiDB-lite"/>
    </source>
</evidence>
<evidence type="ECO:0000313" key="3">
    <source>
        <dbReference type="EMBL" id="KAF4031138.1"/>
    </source>
</evidence>
<dbReference type="Proteomes" id="UP000602510">
    <property type="component" value="Unassembled WGS sequence"/>
</dbReference>
<protein>
    <submittedName>
        <fullName evidence="2">Uncharacterized protein</fullName>
    </submittedName>
</protein>
<comment type="caution">
    <text evidence="2">The sequence shown here is derived from an EMBL/GenBank/DDBJ whole genome shotgun (WGS) entry which is preliminary data.</text>
</comment>
<evidence type="ECO:0000313" key="4">
    <source>
        <dbReference type="Proteomes" id="UP000602510"/>
    </source>
</evidence>
<keyword evidence="4" id="KW-1185">Reference proteome</keyword>
<name>A0A833SZ99_PHYIN</name>
<accession>A0A833SZ99</accession>
<dbReference type="AlphaFoldDB" id="A0A833SZ99"/>
<dbReference type="EMBL" id="WSZM01000603">
    <property type="protein sequence ID" value="KAF4031138.1"/>
    <property type="molecule type" value="Genomic_DNA"/>
</dbReference>
<evidence type="ECO:0000313" key="2">
    <source>
        <dbReference type="EMBL" id="KAF4030971.1"/>
    </source>
</evidence>
<dbReference type="EMBL" id="WSZM01000605">
    <property type="protein sequence ID" value="KAF4030971.1"/>
    <property type="molecule type" value="Genomic_DNA"/>
</dbReference>
<sequence length="33" mass="3474">MPAVNRLGPINGGHTGLRAPVDEQQAKYVPSLS</sequence>
<feature type="region of interest" description="Disordered" evidence="1">
    <location>
        <begin position="1"/>
        <end position="33"/>
    </location>
</feature>
<organism evidence="2 4">
    <name type="scientific">Phytophthora infestans</name>
    <name type="common">Potato late blight agent</name>
    <name type="synonym">Botrytis infestans</name>
    <dbReference type="NCBI Taxonomy" id="4787"/>
    <lineage>
        <taxon>Eukaryota</taxon>
        <taxon>Sar</taxon>
        <taxon>Stramenopiles</taxon>
        <taxon>Oomycota</taxon>
        <taxon>Peronosporomycetes</taxon>
        <taxon>Peronosporales</taxon>
        <taxon>Peronosporaceae</taxon>
        <taxon>Phytophthora</taxon>
    </lineage>
</organism>
<proteinExistence type="predicted"/>
<gene>
    <name evidence="3" type="ORF">GN244_ATG17010</name>
    <name evidence="2" type="ORF">GN244_ATG17214</name>
</gene>